<reference evidence="2 3" key="1">
    <citation type="journal article" date="2014" name="Agronomy (Basel)">
        <title>A Draft Genome Sequence for Ensete ventricosum, the Drought-Tolerant Tree Against Hunger.</title>
        <authorList>
            <person name="Harrison J."/>
            <person name="Moore K.A."/>
            <person name="Paszkiewicz K."/>
            <person name="Jones T."/>
            <person name="Grant M."/>
            <person name="Ambacheew D."/>
            <person name="Muzemil S."/>
            <person name="Studholme D.J."/>
        </authorList>
    </citation>
    <scope>NUCLEOTIDE SEQUENCE [LARGE SCALE GENOMIC DNA]</scope>
</reference>
<sequence>MENLGLNTFPSRVTDTLISNAPLIFFHPTCPTKLPASTSNWKKEEQIKGEINGSPDGPFGRSLVLPLDIKMVQPDQGVLAGRRPRRRIAPTGWGPSAAAGGGRMAAGEGRRAQGGATATGDLGEARRALAPLVHHCNRERAGDRRRCDVGTDQLGVVSSYNCVGREPENVANLGLTCRAPIYGLYMK</sequence>
<accession>A0A426XBH2</accession>
<dbReference type="Proteomes" id="UP000287651">
    <property type="component" value="Unassembled WGS sequence"/>
</dbReference>
<gene>
    <name evidence="2" type="ORF">B296_00056771</name>
</gene>
<name>A0A426XBH2_ENSVE</name>
<feature type="region of interest" description="Disordered" evidence="1">
    <location>
        <begin position="86"/>
        <end position="119"/>
    </location>
</feature>
<dbReference type="EMBL" id="AMZH03023110">
    <property type="protein sequence ID" value="RRT36804.1"/>
    <property type="molecule type" value="Genomic_DNA"/>
</dbReference>
<evidence type="ECO:0000313" key="2">
    <source>
        <dbReference type="EMBL" id="RRT36804.1"/>
    </source>
</evidence>
<dbReference type="AlphaFoldDB" id="A0A426XBH2"/>
<evidence type="ECO:0000256" key="1">
    <source>
        <dbReference type="SAM" id="MobiDB-lite"/>
    </source>
</evidence>
<organism evidence="2 3">
    <name type="scientific">Ensete ventricosum</name>
    <name type="common">Abyssinian banana</name>
    <name type="synonym">Musa ensete</name>
    <dbReference type="NCBI Taxonomy" id="4639"/>
    <lineage>
        <taxon>Eukaryota</taxon>
        <taxon>Viridiplantae</taxon>
        <taxon>Streptophyta</taxon>
        <taxon>Embryophyta</taxon>
        <taxon>Tracheophyta</taxon>
        <taxon>Spermatophyta</taxon>
        <taxon>Magnoliopsida</taxon>
        <taxon>Liliopsida</taxon>
        <taxon>Zingiberales</taxon>
        <taxon>Musaceae</taxon>
        <taxon>Ensete</taxon>
    </lineage>
</organism>
<protein>
    <submittedName>
        <fullName evidence="2">Uncharacterized protein</fullName>
    </submittedName>
</protein>
<proteinExistence type="predicted"/>
<comment type="caution">
    <text evidence="2">The sequence shown here is derived from an EMBL/GenBank/DDBJ whole genome shotgun (WGS) entry which is preliminary data.</text>
</comment>
<evidence type="ECO:0000313" key="3">
    <source>
        <dbReference type="Proteomes" id="UP000287651"/>
    </source>
</evidence>